<dbReference type="InterPro" id="IPR055348">
    <property type="entry name" value="DctQ"/>
</dbReference>
<dbReference type="RefSeq" id="WP_108560420.1">
    <property type="nucleotide sequence ID" value="NZ_MUXE01000017.1"/>
</dbReference>
<feature type="transmembrane region" description="Helical" evidence="9">
    <location>
        <begin position="21"/>
        <end position="41"/>
    </location>
</feature>
<keyword evidence="7 9" id="KW-0472">Membrane</keyword>
<keyword evidence="6 9" id="KW-1133">Transmembrane helix</keyword>
<evidence type="ECO:0000313" key="11">
    <source>
        <dbReference type="EMBL" id="PUE63598.1"/>
    </source>
</evidence>
<evidence type="ECO:0000259" key="10">
    <source>
        <dbReference type="Pfam" id="PF04290"/>
    </source>
</evidence>
<feature type="domain" description="Tripartite ATP-independent periplasmic transporters DctQ component" evidence="10">
    <location>
        <begin position="28"/>
        <end position="158"/>
    </location>
</feature>
<feature type="transmembrane region" description="Helical" evidence="9">
    <location>
        <begin position="89"/>
        <end position="111"/>
    </location>
</feature>
<reference evidence="11 12" key="1">
    <citation type="submission" date="2017-02" db="EMBL/GenBank/DDBJ databases">
        <title>Arcobacter caeni sp. nov, a new Arcobacter species isolated from reclaimed water.</title>
        <authorList>
            <person name="Figueras M.J."/>
            <person name="Perez-Cataluna A."/>
            <person name="Salas-Masso N."/>
        </authorList>
    </citation>
    <scope>NUCLEOTIDE SEQUENCE [LARGE SCALE GENOMIC DNA]</scope>
    <source>
        <strain evidence="11 12">RW17-10</strain>
    </source>
</reference>
<dbReference type="GO" id="GO:0005886">
    <property type="term" value="C:plasma membrane"/>
    <property type="evidence" value="ECO:0007669"/>
    <property type="project" value="UniProtKB-SubCell"/>
</dbReference>
<sequence>MKRFFEIIDLIVGTINQTMAVLGLSVGVLLAFINVILRYVFDMSLTWAAELTNYLFIWSALFGAAYGFKQGAHISVSLFIEKFPPQITKFFLVFANAISIAYLGLMSYLGYNLIFLLKDFGEDSVDLGIPMWIPHLVLPIAFALAAYRCAEKLVELYKTDSNNIKLFSEHEAVIHEVTSQKGEK</sequence>
<organism evidence="11 12">
    <name type="scientific">Arcobacter caeni</name>
    <dbReference type="NCBI Taxonomy" id="1912877"/>
    <lineage>
        <taxon>Bacteria</taxon>
        <taxon>Pseudomonadati</taxon>
        <taxon>Campylobacterota</taxon>
        <taxon>Epsilonproteobacteria</taxon>
        <taxon>Campylobacterales</taxon>
        <taxon>Arcobacteraceae</taxon>
        <taxon>Arcobacter</taxon>
    </lineage>
</organism>
<keyword evidence="4" id="KW-0997">Cell inner membrane</keyword>
<dbReference type="OrthoDB" id="9791324at2"/>
<keyword evidence="12" id="KW-1185">Reference proteome</keyword>
<evidence type="ECO:0000256" key="3">
    <source>
        <dbReference type="ARBA" id="ARBA00022475"/>
    </source>
</evidence>
<evidence type="ECO:0000256" key="8">
    <source>
        <dbReference type="ARBA" id="ARBA00038436"/>
    </source>
</evidence>
<evidence type="ECO:0000256" key="7">
    <source>
        <dbReference type="ARBA" id="ARBA00023136"/>
    </source>
</evidence>
<keyword evidence="2" id="KW-0813">Transport</keyword>
<evidence type="ECO:0000256" key="9">
    <source>
        <dbReference type="SAM" id="Phobius"/>
    </source>
</evidence>
<feature type="transmembrane region" description="Helical" evidence="9">
    <location>
        <begin position="47"/>
        <end position="68"/>
    </location>
</feature>
<keyword evidence="3" id="KW-1003">Cell membrane</keyword>
<gene>
    <name evidence="11" type="ORF">B0174_10240</name>
</gene>
<evidence type="ECO:0000313" key="12">
    <source>
        <dbReference type="Proteomes" id="UP000251135"/>
    </source>
</evidence>
<accession>A0A363CWY8</accession>
<comment type="caution">
    <text evidence="11">The sequence shown here is derived from an EMBL/GenBank/DDBJ whole genome shotgun (WGS) entry which is preliminary data.</text>
</comment>
<dbReference type="GO" id="GO:0022857">
    <property type="term" value="F:transmembrane transporter activity"/>
    <property type="evidence" value="ECO:0007669"/>
    <property type="project" value="TreeGrafter"/>
</dbReference>
<feature type="transmembrane region" description="Helical" evidence="9">
    <location>
        <begin position="131"/>
        <end position="150"/>
    </location>
</feature>
<keyword evidence="5 9" id="KW-0812">Transmembrane</keyword>
<name>A0A363CWY8_9BACT</name>
<evidence type="ECO:0000256" key="6">
    <source>
        <dbReference type="ARBA" id="ARBA00022989"/>
    </source>
</evidence>
<dbReference type="PANTHER" id="PTHR35011">
    <property type="entry name" value="2,3-DIKETO-L-GULONATE TRAP TRANSPORTER SMALL PERMEASE PROTEIN YIAM"/>
    <property type="match status" value="1"/>
</dbReference>
<dbReference type="EMBL" id="MUXE01000017">
    <property type="protein sequence ID" value="PUE63598.1"/>
    <property type="molecule type" value="Genomic_DNA"/>
</dbReference>
<proteinExistence type="inferred from homology"/>
<comment type="subcellular location">
    <subcellularLocation>
        <location evidence="1">Cell inner membrane</location>
        <topology evidence="1">Multi-pass membrane protein</topology>
    </subcellularLocation>
</comment>
<protein>
    <submittedName>
        <fullName evidence="11">C4-dicarboxylate ABC transporter permease</fullName>
    </submittedName>
</protein>
<comment type="similarity">
    <text evidence="8">Belongs to the TRAP transporter small permease family.</text>
</comment>
<dbReference type="Pfam" id="PF04290">
    <property type="entry name" value="DctQ"/>
    <property type="match status" value="1"/>
</dbReference>
<dbReference type="InterPro" id="IPR007387">
    <property type="entry name" value="TRAP_DctQ"/>
</dbReference>
<evidence type="ECO:0000256" key="1">
    <source>
        <dbReference type="ARBA" id="ARBA00004429"/>
    </source>
</evidence>
<dbReference type="GO" id="GO:0015740">
    <property type="term" value="P:C4-dicarboxylate transport"/>
    <property type="evidence" value="ECO:0007669"/>
    <property type="project" value="TreeGrafter"/>
</dbReference>
<evidence type="ECO:0000256" key="2">
    <source>
        <dbReference type="ARBA" id="ARBA00022448"/>
    </source>
</evidence>
<dbReference type="Proteomes" id="UP000251135">
    <property type="component" value="Unassembled WGS sequence"/>
</dbReference>
<dbReference type="AlphaFoldDB" id="A0A363CWY8"/>
<evidence type="ECO:0000256" key="5">
    <source>
        <dbReference type="ARBA" id="ARBA00022692"/>
    </source>
</evidence>
<dbReference type="PANTHER" id="PTHR35011:SF2">
    <property type="entry name" value="2,3-DIKETO-L-GULONATE TRAP TRANSPORTER SMALL PERMEASE PROTEIN YIAM"/>
    <property type="match status" value="1"/>
</dbReference>
<evidence type="ECO:0000256" key="4">
    <source>
        <dbReference type="ARBA" id="ARBA00022519"/>
    </source>
</evidence>